<sequence>MGANPEIPNDSNTSPLHHAAMKGHKDVIPLLLSKGINVDVTDDFGSPLLHAATAGEHDTVKVLLDHGANVSSIYPFLNPN</sequence>
<keyword evidence="1" id="KW-0040">ANK repeat</keyword>
<dbReference type="Pfam" id="PF12796">
    <property type="entry name" value="Ank_2"/>
    <property type="match status" value="1"/>
</dbReference>
<comment type="caution">
    <text evidence="2">The sequence shown here is derived from an EMBL/GenBank/DDBJ whole genome shotgun (WGS) entry which is preliminary data.</text>
</comment>
<dbReference type="InterPro" id="IPR002110">
    <property type="entry name" value="Ankyrin_rpt"/>
</dbReference>
<organism evidence="2 3">
    <name type="scientific">Papaver nudicaule</name>
    <name type="common">Iceland poppy</name>
    <dbReference type="NCBI Taxonomy" id="74823"/>
    <lineage>
        <taxon>Eukaryota</taxon>
        <taxon>Viridiplantae</taxon>
        <taxon>Streptophyta</taxon>
        <taxon>Embryophyta</taxon>
        <taxon>Tracheophyta</taxon>
        <taxon>Spermatophyta</taxon>
        <taxon>Magnoliopsida</taxon>
        <taxon>Ranunculales</taxon>
        <taxon>Papaveraceae</taxon>
        <taxon>Papaveroideae</taxon>
        <taxon>Papaver</taxon>
    </lineage>
</organism>
<feature type="repeat" description="ANK" evidence="1">
    <location>
        <begin position="11"/>
        <end position="43"/>
    </location>
</feature>
<name>A0AA41S0N5_PAPNU</name>
<dbReference type="EMBL" id="JAJJMA010030727">
    <property type="protein sequence ID" value="MCL7024118.1"/>
    <property type="molecule type" value="Genomic_DNA"/>
</dbReference>
<gene>
    <name evidence="2" type="ORF">MKW94_027277</name>
</gene>
<dbReference type="PROSITE" id="PS50297">
    <property type="entry name" value="ANK_REP_REGION"/>
    <property type="match status" value="2"/>
</dbReference>
<dbReference type="InterPro" id="IPR036770">
    <property type="entry name" value="Ankyrin_rpt-contain_sf"/>
</dbReference>
<reference evidence="2" key="1">
    <citation type="submission" date="2022-03" db="EMBL/GenBank/DDBJ databases">
        <title>A functionally conserved STORR gene fusion in Papaver species that diverged 16.8 million years ago.</title>
        <authorList>
            <person name="Catania T."/>
        </authorList>
    </citation>
    <scope>NUCLEOTIDE SEQUENCE</scope>
    <source>
        <strain evidence="2">S-191538</strain>
    </source>
</reference>
<dbReference type="Gene3D" id="1.25.40.20">
    <property type="entry name" value="Ankyrin repeat-containing domain"/>
    <property type="match status" value="1"/>
</dbReference>
<dbReference type="PRINTS" id="PR01415">
    <property type="entry name" value="ANKYRIN"/>
</dbReference>
<keyword evidence="3" id="KW-1185">Reference proteome</keyword>
<dbReference type="PROSITE" id="PS50088">
    <property type="entry name" value="ANK_REPEAT"/>
    <property type="match status" value="2"/>
</dbReference>
<evidence type="ECO:0000313" key="3">
    <source>
        <dbReference type="Proteomes" id="UP001177140"/>
    </source>
</evidence>
<feature type="non-terminal residue" evidence="2">
    <location>
        <position position="1"/>
    </location>
</feature>
<dbReference type="Proteomes" id="UP001177140">
    <property type="component" value="Unassembled WGS sequence"/>
</dbReference>
<proteinExistence type="predicted"/>
<dbReference type="PANTHER" id="PTHR46224">
    <property type="entry name" value="ANKYRIN REPEAT FAMILY PROTEIN"/>
    <property type="match status" value="1"/>
</dbReference>
<feature type="repeat" description="ANK" evidence="1">
    <location>
        <begin position="43"/>
        <end position="75"/>
    </location>
</feature>
<dbReference type="InterPro" id="IPR051616">
    <property type="entry name" value="Cul2-RING_E3_ligase_SR"/>
</dbReference>
<accession>A0AA41S0N5</accession>
<dbReference type="AlphaFoldDB" id="A0AA41S0N5"/>
<dbReference type="PANTHER" id="PTHR46224:SF64">
    <property type="entry name" value="IQ MOTIF AND ANKYRIN REPEAT DOMAIN-CONTAINING PROTEIN 1"/>
    <property type="match status" value="1"/>
</dbReference>
<evidence type="ECO:0000313" key="2">
    <source>
        <dbReference type="EMBL" id="MCL7024118.1"/>
    </source>
</evidence>
<protein>
    <submittedName>
        <fullName evidence="2">Uncharacterized protein</fullName>
    </submittedName>
</protein>
<evidence type="ECO:0000256" key="1">
    <source>
        <dbReference type="PROSITE-ProRule" id="PRU00023"/>
    </source>
</evidence>
<dbReference type="SMART" id="SM00248">
    <property type="entry name" value="ANK"/>
    <property type="match status" value="2"/>
</dbReference>
<dbReference type="SUPFAM" id="SSF48403">
    <property type="entry name" value="Ankyrin repeat"/>
    <property type="match status" value="1"/>
</dbReference>